<name>A0AAW0FR36_9APHY</name>
<organism evidence="1 2">
    <name type="scientific">Cerrena zonata</name>
    <dbReference type="NCBI Taxonomy" id="2478898"/>
    <lineage>
        <taxon>Eukaryota</taxon>
        <taxon>Fungi</taxon>
        <taxon>Dikarya</taxon>
        <taxon>Basidiomycota</taxon>
        <taxon>Agaricomycotina</taxon>
        <taxon>Agaricomycetes</taxon>
        <taxon>Polyporales</taxon>
        <taxon>Cerrenaceae</taxon>
        <taxon>Cerrena</taxon>
    </lineage>
</organism>
<evidence type="ECO:0000313" key="1">
    <source>
        <dbReference type="EMBL" id="KAK7679968.1"/>
    </source>
</evidence>
<accession>A0AAW0FR36</accession>
<dbReference type="AlphaFoldDB" id="A0AAW0FR36"/>
<proteinExistence type="predicted"/>
<reference evidence="1 2" key="1">
    <citation type="submission" date="2022-09" db="EMBL/GenBank/DDBJ databases">
        <authorList>
            <person name="Palmer J.M."/>
        </authorList>
    </citation>
    <scope>NUCLEOTIDE SEQUENCE [LARGE SCALE GENOMIC DNA]</scope>
    <source>
        <strain evidence="1 2">DSM 7382</strain>
    </source>
</reference>
<keyword evidence="2" id="KW-1185">Reference proteome</keyword>
<protein>
    <submittedName>
        <fullName evidence="1">Uncharacterized protein</fullName>
    </submittedName>
</protein>
<comment type="caution">
    <text evidence="1">The sequence shown here is derived from an EMBL/GenBank/DDBJ whole genome shotgun (WGS) entry which is preliminary data.</text>
</comment>
<evidence type="ECO:0000313" key="2">
    <source>
        <dbReference type="Proteomes" id="UP001385951"/>
    </source>
</evidence>
<dbReference type="EMBL" id="JASBNA010000053">
    <property type="protein sequence ID" value="KAK7679968.1"/>
    <property type="molecule type" value="Genomic_DNA"/>
</dbReference>
<dbReference type="Proteomes" id="UP001385951">
    <property type="component" value="Unassembled WGS sequence"/>
</dbReference>
<gene>
    <name evidence="1" type="ORF">QCA50_016914</name>
</gene>
<sequence>MSSAESDASLSDKDLNVTSQSLGAGEAVNNVQFVSLQNFIDGLRQYKSNDATTTDVQFRVLEPKVTLLCAHEAVINLTLTNRKSSQKKISGNVKVQIYANASEICIGPAEIIRPPVLDEVKQHIQEYLKEHNRKFPSEARAATDGVCSDVSTHLSRQWMNAYIATFSTVGIRDYPLDLHFFAKSTNPEVRNLCSQASCHGEIVLTFKIEKIVFSKAGNFERPQETSSDWEISCIVGFTKEEGSGKIVLHLDGARYAKCFSSYPQGSTLVGDQSEKVANFIVSHYCKILTQYSINVVQPGDVDQNQPDNFEMVVLSPCSISSRLDRLYQARDPDVTPFGSVKDSGFQVDFDCISISFVAGNASDVGSTLISVGIKSGQMNVGGTIANILPMKISFNVGISESVPNEVGEDGEYSWACLALNFDKLKPEHIKSTGNVLPAYLDNFHKNIISYLHNLSSKGFNIIYSIPAKTSTRLKYKITPGCCGQVIASGCQCDLNAKADQLVLGIVVLTETSPKVSAPTDTSPIPFSASILSFWNDMNVAMSLQIVSKDRTLGIAALKGEPSPGLIPKSERLWRYEDSDCLNRCIREGDKVSCETKTKISLDPSASPNQTLKILFNGRSKLRSNVRTTFAEWSASILINSNEHGLCVEPFINPAVEVEKRSGYEEDGDGDDLDLLEEHQRALKIGFKQMKKAFDDIEETLQDTVEDVNQSLTTGQVYSFVDPRLTNEGGLVFSLCPEPLGEDTV</sequence>